<feature type="transmembrane region" description="Helical" evidence="1">
    <location>
        <begin position="374"/>
        <end position="391"/>
    </location>
</feature>
<feature type="transmembrane region" description="Helical" evidence="1">
    <location>
        <begin position="312"/>
        <end position="334"/>
    </location>
</feature>
<dbReference type="EMBL" id="CP003155">
    <property type="protein sequence ID" value="AEV28213.1"/>
    <property type="molecule type" value="Genomic_DNA"/>
</dbReference>
<feature type="transmembrane region" description="Helical" evidence="1">
    <location>
        <begin position="442"/>
        <end position="465"/>
    </location>
</feature>
<dbReference type="InterPro" id="IPR006675">
    <property type="entry name" value="HDIG_dom"/>
</dbReference>
<proteinExistence type="predicted"/>
<feature type="transmembrane region" description="Helical" evidence="1">
    <location>
        <begin position="340"/>
        <end position="362"/>
    </location>
</feature>
<evidence type="ECO:0000259" key="2">
    <source>
        <dbReference type="PROSITE" id="PS51831"/>
    </source>
</evidence>
<keyword evidence="1" id="KW-1133">Transmembrane helix</keyword>
<keyword evidence="1" id="KW-0472">Membrane</keyword>
<dbReference type="Pfam" id="PF01966">
    <property type="entry name" value="HD"/>
    <property type="match status" value="1"/>
</dbReference>
<dbReference type="NCBIfam" id="TIGR00277">
    <property type="entry name" value="HDIG"/>
    <property type="match status" value="1"/>
</dbReference>
<dbReference type="InterPro" id="IPR052722">
    <property type="entry name" value="PgpH_phosphodiesterase"/>
</dbReference>
<name>G8QVI0_SPHPG</name>
<dbReference type="eggNOG" id="COG1480">
    <property type="taxonomic scope" value="Bacteria"/>
</dbReference>
<dbReference type="Pfam" id="PF07697">
    <property type="entry name" value="7TMR-HDED"/>
    <property type="match status" value="1"/>
</dbReference>
<keyword evidence="4" id="KW-1185">Reference proteome</keyword>
<dbReference type="CDD" id="cd00077">
    <property type="entry name" value="HDc"/>
    <property type="match status" value="1"/>
</dbReference>
<dbReference type="RefSeq" id="WP_014269062.1">
    <property type="nucleotide sequence ID" value="NC_016633.1"/>
</dbReference>
<dbReference type="OrthoDB" id="9806952at2"/>
<feature type="domain" description="HD" evidence="2">
    <location>
        <begin position="528"/>
        <end position="673"/>
    </location>
</feature>
<dbReference type="KEGG" id="sgp:SpiGrapes_0355"/>
<keyword evidence="1" id="KW-0812">Transmembrane</keyword>
<dbReference type="HOGENOM" id="CLU_015767_1_2_12"/>
<dbReference type="AlphaFoldDB" id="G8QVI0"/>
<accession>G8QVI0</accession>
<dbReference type="PROSITE" id="PS51831">
    <property type="entry name" value="HD"/>
    <property type="match status" value="1"/>
</dbReference>
<feature type="transmembrane region" description="Helical" evidence="1">
    <location>
        <begin position="20"/>
        <end position="42"/>
    </location>
</feature>
<dbReference type="PANTHER" id="PTHR36442">
    <property type="entry name" value="CYCLIC-DI-AMP PHOSPHODIESTERASE PGPH"/>
    <property type="match status" value="1"/>
</dbReference>
<protein>
    <submittedName>
        <fullName evidence="3">Putative domain HDIG-containing protein</fullName>
    </submittedName>
</protein>
<reference evidence="3 4" key="1">
    <citation type="submission" date="2011-11" db="EMBL/GenBank/DDBJ databases">
        <title>Complete sequence of Spirochaeta sp. grapes.</title>
        <authorList>
            <consortium name="US DOE Joint Genome Institute"/>
            <person name="Lucas S."/>
            <person name="Han J."/>
            <person name="Lapidus A."/>
            <person name="Cheng J.-F."/>
            <person name="Goodwin L."/>
            <person name="Pitluck S."/>
            <person name="Peters L."/>
            <person name="Ovchinnikova G."/>
            <person name="Munk A.C."/>
            <person name="Detter J.C."/>
            <person name="Han C."/>
            <person name="Tapia R."/>
            <person name="Land M."/>
            <person name="Hauser L."/>
            <person name="Kyrpides N."/>
            <person name="Ivanova N."/>
            <person name="Pagani I."/>
            <person name="Ritalahtilisa K."/>
            <person name="Loeffler F."/>
            <person name="Woyke T."/>
        </authorList>
    </citation>
    <scope>NUCLEOTIDE SEQUENCE [LARGE SCALE GENOMIC DNA]</scope>
    <source>
        <strain evidence="4">ATCC BAA-1885 / DSM 22778 / Grapes</strain>
    </source>
</reference>
<organism evidence="3 4">
    <name type="scientific">Sphaerochaeta pleomorpha (strain ATCC BAA-1885 / DSM 22778 / Grapes)</name>
    <dbReference type="NCBI Taxonomy" id="158190"/>
    <lineage>
        <taxon>Bacteria</taxon>
        <taxon>Pseudomonadati</taxon>
        <taxon>Spirochaetota</taxon>
        <taxon>Spirochaetia</taxon>
        <taxon>Spirochaetales</taxon>
        <taxon>Sphaerochaetaceae</taxon>
        <taxon>Sphaerochaeta</taxon>
    </lineage>
</organism>
<gene>
    <name evidence="3" type="ordered locus">SpiGrapes_0355</name>
</gene>
<dbReference type="STRING" id="158190.SpiGrapes_0355"/>
<feature type="transmembrane region" description="Helical" evidence="1">
    <location>
        <begin position="397"/>
        <end position="421"/>
    </location>
</feature>
<sequence>MSKRIQGSLGMPKTQKKGKALLIIMTFLIMASAMAIPILLTINPSGTTRSFAINYKSGELANEDVFATSSFQYLDEEKTKGMREQEYAKILPNFSFSLKGTTTSMERVRSFKQAWENPETAVTDLSLFFAENRLTDQANVRGRFSSLSPDVRSQMLEALSAAMETILQKGLFSSDSINRLIDQGYGYYTIINTISMAKAEKADKIPFQEAVTKEKIEDALHSWVSPYIQLYPGFQPDLLFDTLKLLAEVNVVYDEASTLLLREEAEKRISPIYVNVKRGQKIVTKDTVITEEQLDLLSKMNNSYLQYTWLEIFGRSVFIILITIGSLYVFIMFLKNDKRIYLYINLMLISVFVTEIVLYFLARYIADSSIMMRDSYLPILFAPVFVSHITSKKRLGIITAFLLSCYAMLLPLSSSMAFFFGMTTAGSCLYCFRFSGKRLDDIFNWFYACISSCFLALCLTLLSGFTFAGVLPYLGGLIVNITLSIVLVDVLVPLCERLFNIPTAYRLSELAFADSPVLDRLGALAQGTYNHSRYVSELAYNAAKAIGADAMLARVGGMYHDIGKADHPEYFVENQGQENKHDEIKPSLSVAIIKSHVKLGIEKGRDAGLPQEVLDIIAQHHGDDVISYFYNEAKEEAAKTGREVKQEDYSYNGDPPTSPEAAIVMLSDCVEAASRTLKKPNPSKIRKIDPFGYHGENREKPAWAIKAFAHRS</sequence>
<evidence type="ECO:0000256" key="1">
    <source>
        <dbReference type="SAM" id="Phobius"/>
    </source>
</evidence>
<dbReference type="Proteomes" id="UP000005632">
    <property type="component" value="Chromosome"/>
</dbReference>
<evidence type="ECO:0000313" key="4">
    <source>
        <dbReference type="Proteomes" id="UP000005632"/>
    </source>
</evidence>
<dbReference type="SMART" id="SM00471">
    <property type="entry name" value="HDc"/>
    <property type="match status" value="1"/>
</dbReference>
<dbReference type="InterPro" id="IPR003607">
    <property type="entry name" value="HD/PDEase_dom"/>
</dbReference>
<dbReference type="PANTHER" id="PTHR36442:SF1">
    <property type="entry name" value="CYCLIC-DI-AMP PHOSPHODIESTERASE PGPH"/>
    <property type="match status" value="1"/>
</dbReference>
<dbReference type="Gene3D" id="1.10.3210.10">
    <property type="entry name" value="Hypothetical protein af1432"/>
    <property type="match status" value="1"/>
</dbReference>
<feature type="transmembrane region" description="Helical" evidence="1">
    <location>
        <begin position="471"/>
        <end position="492"/>
    </location>
</feature>
<dbReference type="SUPFAM" id="SSF109604">
    <property type="entry name" value="HD-domain/PDEase-like"/>
    <property type="match status" value="1"/>
</dbReference>
<evidence type="ECO:0000313" key="3">
    <source>
        <dbReference type="EMBL" id="AEV28213.1"/>
    </source>
</evidence>
<dbReference type="InterPro" id="IPR011624">
    <property type="entry name" value="Metal-dep_PHydrolase_7TM_extra"/>
</dbReference>
<dbReference type="InterPro" id="IPR006674">
    <property type="entry name" value="HD_domain"/>
</dbReference>